<name>A0A511KQ25_RHOTO</name>
<dbReference type="PANTHER" id="PTHR35784">
    <property type="entry name" value="MEDIATOR OF RNA POLYMERASE II TRANSCRIPTION SUBUNIT 5"/>
    <property type="match status" value="1"/>
</dbReference>
<sequence length="960" mass="104315">MCVALRSIASDRLKTDEDLAQWLSLVREVAQTQGLAQDEVEKEVTGTHHLRFGGSGAAHLACGTDSFLSLLADSHFPPPILAQYLHVALGNSAVARPGYVVRAITSRPSPLPLPAAEVAFSAINQTSASTPPQAPYTSDAPMETAQAVERVLDSLLPLILSSPTSALETIRYLSYFLSHLPHRLTKATVNSALLEACAKRVQVAVHEVARAGPTDAPVLAKLRQDLEALGRKLIPKSWRRVPSRVDLDEVDETEGLRNPYGDVALLVSRVLSDPFLPTQQLRSSLLALIRYRTAQSAFRKSTPQKALVLLLSEVLGGLLHTLQEPKRADVVLESLLFAKVPGVLKDVTTVDNLDKLPEALAQALRLVPGRLAKAGSVGGMDVDSLSNQFVVACCQVHLLLPDVGASLAREVDVGELQPVMIEDYQHRLATGSIDDFKQVLDEAVHSYAPQQGIASAISSLFAAKAQSADLAGLTDLCDVLAENKDAMSVVFLHIEPRELLRPVRHVLDSFDTSQENSDDINPIERYGSLVLFVQLAADRFKLLDNLAYHLDSSTSFITSWLRSASAVYAISTMSDDERNVVSGWIGALFGEGISDDLMHATNPRTLLRVAPTILKQSLKARQTGIVDMDSLRDALSYFLQELLRFTLPGVLKWLIAEIEQTTPSPRQSAMLDLLQVLVFSDALPSAVLELVALDLARLLLDPAFTSNAPPTVDIARLRKTIAPYRPPAPSIQPASVDEPAAFDAAVQQVLGPHQPASDDDGAAATLTSLHDSLRLCLRASRKSAHFFVDTFLPQLFSSPQDISPAVYSRLERYAAAILAAPNSTQRRPLVVELLWNLDPPNLAEWDRRSLPAVTTDGLVAGENDRMQAELLGDAVAGAVLLVKGEAEADAATSSSWKHVSAALYELARRVEAVRRGRKKSDDHAREDEERSTMLDTFFDRLLSWPVVVEASPRLSALTAN</sequence>
<dbReference type="InterPro" id="IPR014801">
    <property type="entry name" value="Mediator_Med5_fun"/>
</dbReference>
<keyword evidence="4 9" id="KW-0805">Transcription regulation</keyword>
<comment type="function">
    <text evidence="9">Component of the Mediator complex, a coactivator involved in the regulated transcription of nearly all RNA polymerase II-dependent genes. Mediator functions as a bridge to convey information from gene-specific regulatory proteins to the basal RNA polymerase II transcription machinery. Mediator is recruited to promoters by direct interactions with regulatory proteins and serves as a scaffold for the assembly of a functional preinitiation complex with RNA polymerase II and the general transcription factors.</text>
</comment>
<dbReference type="GO" id="GO:0016592">
    <property type="term" value="C:mediator complex"/>
    <property type="evidence" value="ECO:0007669"/>
    <property type="project" value="InterPro"/>
</dbReference>
<dbReference type="Pfam" id="PF08689">
    <property type="entry name" value="Med5"/>
    <property type="match status" value="1"/>
</dbReference>
<comment type="subcellular location">
    <subcellularLocation>
        <location evidence="1 9">Nucleus</location>
    </subcellularLocation>
</comment>
<dbReference type="AlphaFoldDB" id="A0A511KQ25"/>
<dbReference type="OrthoDB" id="2523550at2759"/>
<evidence type="ECO:0000256" key="4">
    <source>
        <dbReference type="ARBA" id="ARBA00023015"/>
    </source>
</evidence>
<evidence type="ECO:0000256" key="3">
    <source>
        <dbReference type="ARBA" id="ARBA00020628"/>
    </source>
</evidence>
<dbReference type="Proteomes" id="UP000321518">
    <property type="component" value="Unassembled WGS sequence"/>
</dbReference>
<dbReference type="GO" id="GO:0003712">
    <property type="term" value="F:transcription coregulator activity"/>
    <property type="evidence" value="ECO:0007669"/>
    <property type="project" value="InterPro"/>
</dbReference>
<comment type="caution">
    <text evidence="10">The sequence shown here is derived from an EMBL/GenBank/DDBJ whole genome shotgun (WGS) entry which is preliminary data.</text>
</comment>
<accession>A0A511KQ25</accession>
<evidence type="ECO:0000256" key="2">
    <source>
        <dbReference type="ARBA" id="ARBA00008782"/>
    </source>
</evidence>
<dbReference type="PANTHER" id="PTHR35784:SF1">
    <property type="entry name" value="MEDIATOR OF RNA POLYMERASE II TRANSCRIPTION SUBUNIT 5"/>
    <property type="match status" value="1"/>
</dbReference>
<dbReference type="GO" id="GO:0006357">
    <property type="term" value="P:regulation of transcription by RNA polymerase II"/>
    <property type="evidence" value="ECO:0007669"/>
    <property type="project" value="InterPro"/>
</dbReference>
<evidence type="ECO:0000256" key="1">
    <source>
        <dbReference type="ARBA" id="ARBA00004123"/>
    </source>
</evidence>
<reference evidence="10 11" key="1">
    <citation type="submission" date="2019-07" db="EMBL/GenBank/DDBJ databases">
        <title>Rhodotorula toruloides NBRC10032 genome sequencing.</title>
        <authorList>
            <person name="Shida Y."/>
            <person name="Takaku H."/>
            <person name="Ogasawara W."/>
            <person name="Mori K."/>
        </authorList>
    </citation>
    <scope>NUCLEOTIDE SEQUENCE [LARGE SCALE GENOMIC DNA]</scope>
    <source>
        <strain evidence="10 11">NBRC10032</strain>
    </source>
</reference>
<gene>
    <name evidence="9" type="primary">MED5</name>
    <name evidence="10" type="ORF">Rt10032_c21g6486</name>
</gene>
<comment type="similarity">
    <text evidence="2 9">Belongs to the Mediator complex subunit 5 family.</text>
</comment>
<evidence type="ECO:0000256" key="9">
    <source>
        <dbReference type="RuleBase" id="RU364142"/>
    </source>
</evidence>
<evidence type="ECO:0000313" key="10">
    <source>
        <dbReference type="EMBL" id="GEM12469.1"/>
    </source>
</evidence>
<keyword evidence="6 9" id="KW-0804">Transcription</keyword>
<evidence type="ECO:0000256" key="8">
    <source>
        <dbReference type="ARBA" id="ARBA00031256"/>
    </source>
</evidence>
<keyword evidence="7 9" id="KW-0539">Nucleus</keyword>
<evidence type="ECO:0000256" key="7">
    <source>
        <dbReference type="ARBA" id="ARBA00023242"/>
    </source>
</evidence>
<proteinExistence type="inferred from homology"/>
<evidence type="ECO:0000256" key="6">
    <source>
        <dbReference type="ARBA" id="ARBA00023163"/>
    </source>
</evidence>
<evidence type="ECO:0000256" key="5">
    <source>
        <dbReference type="ARBA" id="ARBA00023159"/>
    </source>
</evidence>
<evidence type="ECO:0000313" key="11">
    <source>
        <dbReference type="Proteomes" id="UP000321518"/>
    </source>
</evidence>
<protein>
    <recommendedName>
        <fullName evidence="3 9">Mediator of RNA polymerase II transcription subunit 5</fullName>
    </recommendedName>
    <alternativeName>
        <fullName evidence="8 9">Mediator complex subunit 5</fullName>
    </alternativeName>
</protein>
<dbReference type="EMBL" id="BJWK01000021">
    <property type="protein sequence ID" value="GEM12469.1"/>
    <property type="molecule type" value="Genomic_DNA"/>
</dbReference>
<keyword evidence="5 9" id="KW-0010">Activator</keyword>
<comment type="subunit">
    <text evidence="9">Component of the Mediator complex.</text>
</comment>
<organism evidence="10 11">
    <name type="scientific">Rhodotorula toruloides</name>
    <name type="common">Yeast</name>
    <name type="synonym">Rhodosporidium toruloides</name>
    <dbReference type="NCBI Taxonomy" id="5286"/>
    <lineage>
        <taxon>Eukaryota</taxon>
        <taxon>Fungi</taxon>
        <taxon>Dikarya</taxon>
        <taxon>Basidiomycota</taxon>
        <taxon>Pucciniomycotina</taxon>
        <taxon>Microbotryomycetes</taxon>
        <taxon>Sporidiobolales</taxon>
        <taxon>Sporidiobolaceae</taxon>
        <taxon>Rhodotorula</taxon>
    </lineage>
</organism>